<dbReference type="EMBL" id="SGXF01000001">
    <property type="protein sequence ID" value="RZT02135.1"/>
    <property type="molecule type" value="Genomic_DNA"/>
</dbReference>
<dbReference type="Pfam" id="PF08282">
    <property type="entry name" value="Hydrolase_3"/>
    <property type="match status" value="1"/>
</dbReference>
<dbReference type="SUPFAM" id="SSF56784">
    <property type="entry name" value="HAD-like"/>
    <property type="match status" value="1"/>
</dbReference>
<dbReference type="Gene3D" id="3.30.1240.10">
    <property type="match status" value="1"/>
</dbReference>
<dbReference type="AlphaFoldDB" id="A0A4Q7PNT5"/>
<accession>A0A4Q7PNT5</accession>
<gene>
    <name evidence="1" type="ORF">EV209_0242</name>
</gene>
<dbReference type="InterPro" id="IPR000150">
    <property type="entry name" value="Cof"/>
</dbReference>
<evidence type="ECO:0008006" key="3">
    <source>
        <dbReference type="Google" id="ProtNLM"/>
    </source>
</evidence>
<dbReference type="GO" id="GO:0016791">
    <property type="term" value="F:phosphatase activity"/>
    <property type="evidence" value="ECO:0007669"/>
    <property type="project" value="TreeGrafter"/>
</dbReference>
<sequence length="289" mass="32119">MVKLIASDIDGTLVEDGSDGIDPGIFEVILRLKDHGIQFAAASGRQHPSISKLFAPVLDRIFLISENGAYIGCRGRELYSTLIDPEIIHELIRQVREIPGCEIMLGGKDYEYVETEDPGLLDLLINGYHNEIRQVPDLLQVEDDFIKLSIYYDGDVMQAAGFMKERWKDRLKVAEAGAVWLDFMNLSVSKGEALKVIQDSLEISPEETMVFGDQINDIEMLGRAKYSFAVANARPETQAAARYICDSNRNGGVLKVLTALADLLDSLKVQGREGTAEDLEEAVRKVIIQ</sequence>
<dbReference type="PANTHER" id="PTHR10000">
    <property type="entry name" value="PHOSPHOSERINE PHOSPHATASE"/>
    <property type="match status" value="1"/>
</dbReference>
<organism evidence="1 2">
    <name type="scientific">Cuneatibacter caecimuris</name>
    <dbReference type="NCBI Taxonomy" id="1796618"/>
    <lineage>
        <taxon>Bacteria</taxon>
        <taxon>Bacillati</taxon>
        <taxon>Bacillota</taxon>
        <taxon>Clostridia</taxon>
        <taxon>Lachnospirales</taxon>
        <taxon>Lachnospiraceae</taxon>
        <taxon>Cuneatibacter</taxon>
    </lineage>
</organism>
<reference evidence="1 2" key="1">
    <citation type="submission" date="2019-02" db="EMBL/GenBank/DDBJ databases">
        <title>Genomic Encyclopedia of Type Strains, Phase IV (KMG-IV): sequencing the most valuable type-strain genomes for metagenomic binning, comparative biology and taxonomic classification.</title>
        <authorList>
            <person name="Goeker M."/>
        </authorList>
    </citation>
    <scope>NUCLEOTIDE SEQUENCE [LARGE SCALE GENOMIC DNA]</scope>
    <source>
        <strain evidence="1 2">DSM 29486</strain>
    </source>
</reference>
<evidence type="ECO:0000313" key="1">
    <source>
        <dbReference type="EMBL" id="RZT02135.1"/>
    </source>
</evidence>
<protein>
    <recommendedName>
        <fullName evidence="3">Cof subfamily protein (Haloacid dehalogenase superfamily)/HAD superfamily hydrolase (TIGR01484 family)</fullName>
    </recommendedName>
</protein>
<dbReference type="Proteomes" id="UP000292927">
    <property type="component" value="Unassembled WGS sequence"/>
</dbReference>
<dbReference type="CDD" id="cd07518">
    <property type="entry name" value="HAD_YbiV-Like"/>
    <property type="match status" value="1"/>
</dbReference>
<dbReference type="InterPro" id="IPR023214">
    <property type="entry name" value="HAD_sf"/>
</dbReference>
<proteinExistence type="predicted"/>
<name>A0A4Q7PNT5_9FIRM</name>
<dbReference type="Gene3D" id="3.40.50.1000">
    <property type="entry name" value="HAD superfamily/HAD-like"/>
    <property type="match status" value="1"/>
</dbReference>
<dbReference type="SFLD" id="SFLDS00003">
    <property type="entry name" value="Haloacid_Dehalogenase"/>
    <property type="match status" value="1"/>
</dbReference>
<dbReference type="GO" id="GO:0000287">
    <property type="term" value="F:magnesium ion binding"/>
    <property type="evidence" value="ECO:0007669"/>
    <property type="project" value="TreeGrafter"/>
</dbReference>
<dbReference type="PANTHER" id="PTHR10000:SF8">
    <property type="entry name" value="HAD SUPERFAMILY HYDROLASE-LIKE, TYPE 3"/>
    <property type="match status" value="1"/>
</dbReference>
<dbReference type="InterPro" id="IPR036412">
    <property type="entry name" value="HAD-like_sf"/>
</dbReference>
<dbReference type="OrthoDB" id="9814970at2"/>
<dbReference type="RefSeq" id="WP_130432244.1">
    <property type="nucleotide sequence ID" value="NZ_SGXF01000001.1"/>
</dbReference>
<dbReference type="NCBIfam" id="TIGR00099">
    <property type="entry name" value="Cof-subfamily"/>
    <property type="match status" value="1"/>
</dbReference>
<dbReference type="GO" id="GO:0005829">
    <property type="term" value="C:cytosol"/>
    <property type="evidence" value="ECO:0007669"/>
    <property type="project" value="TreeGrafter"/>
</dbReference>
<comment type="caution">
    <text evidence="1">The sequence shown here is derived from an EMBL/GenBank/DDBJ whole genome shotgun (WGS) entry which is preliminary data.</text>
</comment>
<dbReference type="SFLD" id="SFLDG01140">
    <property type="entry name" value="C2.B:_Phosphomannomutase_and_P"/>
    <property type="match status" value="1"/>
</dbReference>
<evidence type="ECO:0000313" key="2">
    <source>
        <dbReference type="Proteomes" id="UP000292927"/>
    </source>
</evidence>
<keyword evidence="2" id="KW-1185">Reference proteome</keyword>